<accession>A0A934S7E4</accession>
<sequence length="244" mass="26921">MSQSNEQEDVVVVEETVVETVEVTAEPKKSAPIPLYLVILLFAGAVLMMIFVLNTRKPQVATNQVDKAQVKALKADLEARRVDLNRQREALGLTPISSESESVDEIAARLTKDASTLVALTGSFHHLIAEKDQEISQKSADFMQAEQARQDAMTEISRLQTELQTAQSAADDNRLLLKQVNDLKSQRDELKANLDAANQKLSTYGKDSLTSDQAGDLTRQLNEATRAKSFLEKRVAELEAKLGN</sequence>
<evidence type="ECO:0000256" key="1">
    <source>
        <dbReference type="SAM" id="Coils"/>
    </source>
</evidence>
<reference evidence="3" key="1">
    <citation type="submission" date="2021-01" db="EMBL/GenBank/DDBJ databases">
        <title>Modified the classification status of verrucomicrobia.</title>
        <authorList>
            <person name="Feng X."/>
        </authorList>
    </citation>
    <scope>NUCLEOTIDE SEQUENCE</scope>
    <source>
        <strain evidence="3">KCTC 22041</strain>
    </source>
</reference>
<dbReference type="RefSeq" id="WP_200266926.1">
    <property type="nucleotide sequence ID" value="NZ_JAENIJ010000002.1"/>
</dbReference>
<dbReference type="Proteomes" id="UP000603141">
    <property type="component" value="Unassembled WGS sequence"/>
</dbReference>
<proteinExistence type="predicted"/>
<keyword evidence="2" id="KW-0812">Transmembrane</keyword>
<protein>
    <submittedName>
        <fullName evidence="3">Uncharacterized protein</fullName>
    </submittedName>
</protein>
<dbReference type="EMBL" id="JAENIJ010000002">
    <property type="protein sequence ID" value="MBK1881082.1"/>
    <property type="molecule type" value="Genomic_DNA"/>
</dbReference>
<feature type="transmembrane region" description="Helical" evidence="2">
    <location>
        <begin position="33"/>
        <end position="53"/>
    </location>
</feature>
<keyword evidence="4" id="KW-1185">Reference proteome</keyword>
<evidence type="ECO:0000313" key="4">
    <source>
        <dbReference type="Proteomes" id="UP000603141"/>
    </source>
</evidence>
<organism evidence="3 4">
    <name type="scientific">Luteolibacter pohnpeiensis</name>
    <dbReference type="NCBI Taxonomy" id="454153"/>
    <lineage>
        <taxon>Bacteria</taxon>
        <taxon>Pseudomonadati</taxon>
        <taxon>Verrucomicrobiota</taxon>
        <taxon>Verrucomicrobiia</taxon>
        <taxon>Verrucomicrobiales</taxon>
        <taxon>Verrucomicrobiaceae</taxon>
        <taxon>Luteolibacter</taxon>
    </lineage>
</organism>
<keyword evidence="1" id="KW-0175">Coiled coil</keyword>
<evidence type="ECO:0000256" key="2">
    <source>
        <dbReference type="SAM" id="Phobius"/>
    </source>
</evidence>
<keyword evidence="2" id="KW-1133">Transmembrane helix</keyword>
<feature type="coiled-coil region" evidence="1">
    <location>
        <begin position="67"/>
        <end position="94"/>
    </location>
</feature>
<gene>
    <name evidence="3" type="ORF">JIN85_01575</name>
</gene>
<name>A0A934S7E4_9BACT</name>
<dbReference type="AlphaFoldDB" id="A0A934S7E4"/>
<feature type="coiled-coil region" evidence="1">
    <location>
        <begin position="142"/>
        <end position="241"/>
    </location>
</feature>
<evidence type="ECO:0000313" key="3">
    <source>
        <dbReference type="EMBL" id="MBK1881082.1"/>
    </source>
</evidence>
<keyword evidence="2" id="KW-0472">Membrane</keyword>
<comment type="caution">
    <text evidence="3">The sequence shown here is derived from an EMBL/GenBank/DDBJ whole genome shotgun (WGS) entry which is preliminary data.</text>
</comment>